<dbReference type="EMBL" id="CAADFF010000123">
    <property type="protein sequence ID" value="VFJ98572.1"/>
    <property type="molecule type" value="Genomic_DNA"/>
</dbReference>
<protein>
    <submittedName>
        <fullName evidence="1">Uncharacterized protein</fullName>
    </submittedName>
</protein>
<gene>
    <name evidence="1" type="ORF">BECKLFY1418B_GA0070995_11237</name>
</gene>
<proteinExistence type="predicted"/>
<dbReference type="AlphaFoldDB" id="A0A450V1C4"/>
<accession>A0A450V1C4</accession>
<organism evidence="1">
    <name type="scientific">Candidatus Kentrum sp. LFY</name>
    <dbReference type="NCBI Taxonomy" id="2126342"/>
    <lineage>
        <taxon>Bacteria</taxon>
        <taxon>Pseudomonadati</taxon>
        <taxon>Pseudomonadota</taxon>
        <taxon>Gammaproteobacteria</taxon>
        <taxon>Candidatus Kentrum</taxon>
    </lineage>
</organism>
<name>A0A450V1C4_9GAMM</name>
<reference evidence="1" key="1">
    <citation type="submission" date="2019-02" db="EMBL/GenBank/DDBJ databases">
        <authorList>
            <person name="Gruber-Vodicka R. H."/>
            <person name="Seah K. B. B."/>
        </authorList>
    </citation>
    <scope>NUCLEOTIDE SEQUENCE</scope>
    <source>
        <strain evidence="1">BECK_M7</strain>
    </source>
</reference>
<sequence>MAETELRCHPWLLDSANPWRNDGSGLNKYTDGAISVTPTWTPRFVENYPRIFLKSQNFSIILFKIFRVTD</sequence>
<evidence type="ECO:0000313" key="1">
    <source>
        <dbReference type="EMBL" id="VFJ98572.1"/>
    </source>
</evidence>